<dbReference type="WBParaSite" id="MCU_007317-RA">
    <property type="protein sequence ID" value="MCU_007317-RA"/>
    <property type="gene ID" value="MCU_007317"/>
</dbReference>
<dbReference type="InterPro" id="IPR001739">
    <property type="entry name" value="Methyl_CpG_DNA-bd"/>
</dbReference>
<proteinExistence type="predicted"/>
<reference evidence="3" key="1">
    <citation type="submission" date="2019-11" db="UniProtKB">
        <authorList>
            <consortium name="WormBaseParasite"/>
        </authorList>
    </citation>
    <scope>IDENTIFICATION</scope>
</reference>
<dbReference type="SMART" id="SM00391">
    <property type="entry name" value="MBD"/>
    <property type="match status" value="1"/>
</dbReference>
<feature type="region of interest" description="Disordered" evidence="1">
    <location>
        <begin position="106"/>
        <end position="130"/>
    </location>
</feature>
<dbReference type="InterPro" id="IPR025884">
    <property type="entry name" value="MeCpG-bd_2/3_C_dom"/>
</dbReference>
<dbReference type="InterPro" id="IPR016177">
    <property type="entry name" value="DNA-bd_dom_sf"/>
</dbReference>
<protein>
    <submittedName>
        <fullName evidence="3">MBD domain-containing protein</fullName>
    </submittedName>
</protein>
<feature type="domain" description="MBD" evidence="2">
    <location>
        <begin position="34"/>
        <end position="102"/>
    </location>
</feature>
<dbReference type="Pfam" id="PF14048">
    <property type="entry name" value="MBD_C"/>
    <property type="match status" value="1"/>
</dbReference>
<accession>A0A5K3FF20</accession>
<dbReference type="Pfam" id="PF01429">
    <property type="entry name" value="MBD"/>
    <property type="match status" value="1"/>
</dbReference>
<evidence type="ECO:0000313" key="3">
    <source>
        <dbReference type="WBParaSite" id="MCU_007317-RA"/>
    </source>
</evidence>
<dbReference type="AlphaFoldDB" id="A0A5K3FF20"/>
<dbReference type="PROSITE" id="PS50982">
    <property type="entry name" value="MBD"/>
    <property type="match status" value="1"/>
</dbReference>
<dbReference type="SUPFAM" id="SSF54171">
    <property type="entry name" value="DNA-binding domain"/>
    <property type="match status" value="1"/>
</dbReference>
<evidence type="ECO:0000256" key="1">
    <source>
        <dbReference type="SAM" id="MobiDB-lite"/>
    </source>
</evidence>
<sequence>MAAYPRYISQSPLSVNKQIAQNMMFQKVTINHTSPASHKSTSALPNGWKREEALRPQGLNNGKSIVSYISPSGAQIRTQKELQIALGDRYDVSLFDWRSGKFSSPPLKHKMSATSGDSYHSKKSRLDDTDSDWCRRISSSSFPKPLILLNHNDSKQSDKPSTQECLKQLFSERRLADRTAVDHRDGKTIALFSLPQSIESAGVPGYDKNQLIQNLIVSLASKRGPITGQERTVEQNPCAVLNRNQPFVKSFVITDEDIRKHQQRVTELRERLQALRKLHTSVGCSSSS</sequence>
<evidence type="ECO:0000259" key="2">
    <source>
        <dbReference type="PROSITE" id="PS50982"/>
    </source>
</evidence>
<name>A0A5K3FF20_MESCO</name>
<dbReference type="GO" id="GO:0003677">
    <property type="term" value="F:DNA binding"/>
    <property type="evidence" value="ECO:0007669"/>
    <property type="project" value="InterPro"/>
</dbReference>
<dbReference type="Gene3D" id="3.30.890.10">
    <property type="entry name" value="Methyl-cpg-binding Protein 2, Chain A"/>
    <property type="match status" value="1"/>
</dbReference>
<organism evidence="3">
    <name type="scientific">Mesocestoides corti</name>
    <name type="common">Flatworm</name>
    <dbReference type="NCBI Taxonomy" id="53468"/>
    <lineage>
        <taxon>Eukaryota</taxon>
        <taxon>Metazoa</taxon>
        <taxon>Spiralia</taxon>
        <taxon>Lophotrochozoa</taxon>
        <taxon>Platyhelminthes</taxon>
        <taxon>Cestoda</taxon>
        <taxon>Eucestoda</taxon>
        <taxon>Cyclophyllidea</taxon>
        <taxon>Mesocestoididae</taxon>
        <taxon>Mesocestoides</taxon>
    </lineage>
</organism>